<comment type="function">
    <text evidence="13">DNA-dependent RNA polymerase catalyzes the transcription of DNA into RNA using the four ribonucleoside triphosphates as substrates. Largest and catalytic core component of RNA polymerase III which synthesizes small RNAs, such as 5S rRNA and tRNAs. Forms the polymerase active center together with the second largest subunit. A single-stranded DNA template strand of the promoter is positioned within the central active site cleft of Pol III. A bridging helix emanates from RPC1 and crosses the cleft near the catalytic site and is thought to promote translocation of Pol III by acting as a ratchet that moves the RNA-DNA hybrid through the active site by switching from straight to bent conformations at each step of nucleotide addition.</text>
</comment>
<dbReference type="Pfam" id="PF04997">
    <property type="entry name" value="RNA_pol_Rpb1_1"/>
    <property type="match status" value="1"/>
</dbReference>
<organism evidence="16 17">
    <name type="scientific">Boletus edulis BED1</name>
    <dbReference type="NCBI Taxonomy" id="1328754"/>
    <lineage>
        <taxon>Eukaryota</taxon>
        <taxon>Fungi</taxon>
        <taxon>Dikarya</taxon>
        <taxon>Basidiomycota</taxon>
        <taxon>Agaricomycotina</taxon>
        <taxon>Agaricomycetes</taxon>
        <taxon>Agaricomycetidae</taxon>
        <taxon>Boletales</taxon>
        <taxon>Boletineae</taxon>
        <taxon>Boletaceae</taxon>
        <taxon>Boletoideae</taxon>
        <taxon>Boletus</taxon>
    </lineage>
</organism>
<dbReference type="Pfam" id="PF04983">
    <property type="entry name" value="RNA_pol_Rpb1_3"/>
    <property type="match status" value="1"/>
</dbReference>
<name>A0AAD4C846_BOLED</name>
<dbReference type="InterPro" id="IPR044893">
    <property type="entry name" value="RNA_pol_Rpb1_clamp_domain"/>
</dbReference>
<evidence type="ECO:0000313" key="17">
    <source>
        <dbReference type="Proteomes" id="UP001194468"/>
    </source>
</evidence>
<keyword evidence="17" id="KW-1185">Reference proteome</keyword>
<dbReference type="GO" id="GO:0046872">
    <property type="term" value="F:metal ion binding"/>
    <property type="evidence" value="ECO:0007669"/>
    <property type="project" value="UniProtKB-KW"/>
</dbReference>
<dbReference type="InterPro" id="IPR000722">
    <property type="entry name" value="RNA_pol_asu"/>
</dbReference>
<dbReference type="InterPro" id="IPR038120">
    <property type="entry name" value="Rpb1_funnel_sf"/>
</dbReference>
<dbReference type="GO" id="GO:0006351">
    <property type="term" value="P:DNA-templated transcription"/>
    <property type="evidence" value="ECO:0007669"/>
    <property type="project" value="InterPro"/>
</dbReference>
<keyword evidence="4 14" id="KW-0240">DNA-directed RNA polymerase</keyword>
<reference evidence="16" key="2">
    <citation type="journal article" date="2020" name="Nat. Commun.">
        <title>Large-scale genome sequencing of mycorrhizal fungi provides insights into the early evolution of symbiotic traits.</title>
        <authorList>
            <person name="Miyauchi S."/>
            <person name="Kiss E."/>
            <person name="Kuo A."/>
            <person name="Drula E."/>
            <person name="Kohler A."/>
            <person name="Sanchez-Garcia M."/>
            <person name="Morin E."/>
            <person name="Andreopoulos B."/>
            <person name="Barry K.W."/>
            <person name="Bonito G."/>
            <person name="Buee M."/>
            <person name="Carver A."/>
            <person name="Chen C."/>
            <person name="Cichocki N."/>
            <person name="Clum A."/>
            <person name="Culley D."/>
            <person name="Crous P.W."/>
            <person name="Fauchery L."/>
            <person name="Girlanda M."/>
            <person name="Hayes R.D."/>
            <person name="Keri Z."/>
            <person name="LaButti K."/>
            <person name="Lipzen A."/>
            <person name="Lombard V."/>
            <person name="Magnuson J."/>
            <person name="Maillard F."/>
            <person name="Murat C."/>
            <person name="Nolan M."/>
            <person name="Ohm R.A."/>
            <person name="Pangilinan J."/>
            <person name="Pereira M.F."/>
            <person name="Perotto S."/>
            <person name="Peter M."/>
            <person name="Pfister S."/>
            <person name="Riley R."/>
            <person name="Sitrit Y."/>
            <person name="Stielow J.B."/>
            <person name="Szollosi G."/>
            <person name="Zifcakova L."/>
            <person name="Stursova M."/>
            <person name="Spatafora J.W."/>
            <person name="Tedersoo L."/>
            <person name="Vaario L.M."/>
            <person name="Yamada A."/>
            <person name="Yan M."/>
            <person name="Wang P."/>
            <person name="Xu J."/>
            <person name="Bruns T."/>
            <person name="Baldrian P."/>
            <person name="Vilgalys R."/>
            <person name="Dunand C."/>
            <person name="Henrissat B."/>
            <person name="Grigoriev I.V."/>
            <person name="Hibbett D."/>
            <person name="Nagy L.G."/>
            <person name="Martin F.M."/>
        </authorList>
    </citation>
    <scope>NUCLEOTIDE SEQUENCE</scope>
    <source>
        <strain evidence="16">BED1</strain>
    </source>
</reference>
<reference evidence="16" key="1">
    <citation type="submission" date="2019-10" db="EMBL/GenBank/DDBJ databases">
        <authorList>
            <consortium name="DOE Joint Genome Institute"/>
            <person name="Kuo A."/>
            <person name="Miyauchi S."/>
            <person name="Kiss E."/>
            <person name="Drula E."/>
            <person name="Kohler A."/>
            <person name="Sanchez-Garcia M."/>
            <person name="Andreopoulos B."/>
            <person name="Barry K.W."/>
            <person name="Bonito G."/>
            <person name="Buee M."/>
            <person name="Carver A."/>
            <person name="Chen C."/>
            <person name="Cichocki N."/>
            <person name="Clum A."/>
            <person name="Culley D."/>
            <person name="Crous P.W."/>
            <person name="Fauchery L."/>
            <person name="Girlanda M."/>
            <person name="Hayes R."/>
            <person name="Keri Z."/>
            <person name="LaButti K."/>
            <person name="Lipzen A."/>
            <person name="Lombard V."/>
            <person name="Magnuson J."/>
            <person name="Maillard F."/>
            <person name="Morin E."/>
            <person name="Murat C."/>
            <person name="Nolan M."/>
            <person name="Ohm R."/>
            <person name="Pangilinan J."/>
            <person name="Pereira M."/>
            <person name="Perotto S."/>
            <person name="Peter M."/>
            <person name="Riley R."/>
            <person name="Sitrit Y."/>
            <person name="Stielow B."/>
            <person name="Szollosi G."/>
            <person name="Zifcakova L."/>
            <person name="Stursova M."/>
            <person name="Spatafora J.W."/>
            <person name="Tedersoo L."/>
            <person name="Vaario L.-M."/>
            <person name="Yamada A."/>
            <person name="Yan M."/>
            <person name="Wang P."/>
            <person name="Xu J."/>
            <person name="Bruns T."/>
            <person name="Baldrian P."/>
            <person name="Vilgalys R."/>
            <person name="Henrissat B."/>
            <person name="Grigoriev I.V."/>
            <person name="Hibbett D."/>
            <person name="Nagy L.G."/>
            <person name="Martin F.M."/>
        </authorList>
    </citation>
    <scope>NUCLEOTIDE SEQUENCE</scope>
    <source>
        <strain evidence="16">BED1</strain>
    </source>
</reference>
<dbReference type="InterPro" id="IPR035698">
    <property type="entry name" value="RNAP_III_Rpc1_C"/>
</dbReference>
<evidence type="ECO:0000256" key="12">
    <source>
        <dbReference type="ARBA" id="ARBA00048552"/>
    </source>
</evidence>
<keyword evidence="8" id="KW-0862">Zinc</keyword>
<dbReference type="FunFam" id="1.10.150.390:FF:000004">
    <property type="entry name" value="DNA-directed RNA polymerase subunit"/>
    <property type="match status" value="1"/>
</dbReference>
<dbReference type="FunFam" id="4.10.860.120:FF:000004">
    <property type="entry name" value="DNA-directed RNA polymerase subunit"/>
    <property type="match status" value="1"/>
</dbReference>
<dbReference type="InterPro" id="IPR007083">
    <property type="entry name" value="RNA_pol_Rpb1_4"/>
</dbReference>
<dbReference type="InterPro" id="IPR006592">
    <property type="entry name" value="RNA_pol_N"/>
</dbReference>
<proteinExistence type="inferred from homology"/>
<evidence type="ECO:0000256" key="3">
    <source>
        <dbReference type="ARBA" id="ARBA00011206"/>
    </source>
</evidence>
<dbReference type="FunFam" id="1.10.274.100:FF:000005">
    <property type="entry name" value="DNA-directed RNA polymerase subunit"/>
    <property type="match status" value="1"/>
</dbReference>
<dbReference type="Gene3D" id="6.10.250.2940">
    <property type="match status" value="1"/>
</dbReference>
<dbReference type="SMART" id="SM00663">
    <property type="entry name" value="RPOLA_N"/>
    <property type="match status" value="1"/>
</dbReference>
<dbReference type="GO" id="GO:0003677">
    <property type="term" value="F:DNA binding"/>
    <property type="evidence" value="ECO:0007669"/>
    <property type="project" value="InterPro"/>
</dbReference>
<dbReference type="Pfam" id="PF05000">
    <property type="entry name" value="RNA_pol_Rpb1_4"/>
    <property type="match status" value="1"/>
</dbReference>
<dbReference type="FunFam" id="2.40.40.20:FF:000019">
    <property type="entry name" value="DNA-directed RNA polymerase II subunit RPB1"/>
    <property type="match status" value="1"/>
</dbReference>
<evidence type="ECO:0000256" key="4">
    <source>
        <dbReference type="ARBA" id="ARBA00022478"/>
    </source>
</evidence>
<dbReference type="Gene3D" id="2.40.40.20">
    <property type="match status" value="1"/>
</dbReference>
<evidence type="ECO:0000256" key="13">
    <source>
        <dbReference type="ARBA" id="ARBA00058108"/>
    </source>
</evidence>
<comment type="caution">
    <text evidence="16">The sequence shown here is derived from an EMBL/GenBank/DDBJ whole genome shotgun (WGS) entry which is preliminary data.</text>
</comment>
<keyword evidence="5 14" id="KW-0808">Transferase</keyword>
<evidence type="ECO:0000256" key="6">
    <source>
        <dbReference type="ARBA" id="ARBA00022695"/>
    </source>
</evidence>
<dbReference type="Pfam" id="PF04998">
    <property type="entry name" value="RNA_pol_Rpb1_5"/>
    <property type="match status" value="1"/>
</dbReference>
<keyword evidence="6 14" id="KW-0548">Nucleotidyltransferase</keyword>
<sequence length="1419" mass="158399">MKESVSTQSPKVIKQLQFSILNAQDTVKLAEFQVTHRDLYTPTDRLPVKDGVLDRRLGTTEKNAFCETCGLNSVDCVGHYAYIKLVVPVFHIGYFKHTIAILQCICKTCARVLLEEPDRRAFLKRFRRPNLENVHRLALCKTVNTMARKIVYCPYCSATNGAVKKVGALRIIHDKFRAKKTVDEMERWKRTFAPAVEAQKELGMYLNKAVHEDLNPLKTLDLFRRISDEDCELLGLKPKFGRPEEYIWQYISVPPVCIRPSVAQDGASNEDDLTVKLTEIVFTNALIKQGLSKGAPTAQFMEHWEFLQLSVAMYINSELPGVPSQAGQKPMRGFVQRLKGKQGRFRGNLSGKRVDFSGRTVISPDPNLRIDEVAVPERIAKILTYPERVTPHNIEGLRQAVRNGCDTHPGANYVTAGSSGFKKYLKFGNRNGIADSLRVGDTVERHIINGDIVLFNRQPSLHKLSIMCHRARIRPWRSFRLNECVCGPYNADFDGDEMNLHVPQTEEARTEALELMSVKHNLVTPRNGEPVIAAIQDFITASYLMTKRDNFFDRRQFTQICCYLGDADLQIDIPPPTIWKPIRLWTGKQIFNVLMRPNKKSQVFVNVESKCNRVDEPRADCYAMKPLPDLSPNDGWLVIVNSEIMCGVMDKATVGSGKKKSIFGVILRDYGPHEAAAAMNRVAKLCARWLANFGFSLGINDVIPGPKLRAMKEKNVEAAYAECVDLIAKAKKGLLENKPGCNQEQTLEALISAVLSKVREEVGKVCMEELSRHNAPLIMATCGSKGSVINVSQMVACVGQQIISGKRVPDGFQDRSLPHFPKKSKEPPSKGFVRNSFYTGLLPTEFLFHAISGREGLVDTAVKTAETGYMQRRLMKALEDLTTQYDLSVRNSTGGVVQFRYGDDGLDPACLEGDAQPIEFQRSLKHALSVGGRDGRALLPFEILEVMDRELATPNFTNECASTYIATIRDFIADGVVNNLADIRKRHGMFEALQRNDEWDANTDLSLGATRADKAIVDNMVKVTESQLLHFLQLCRVKYVKARIEPGSTVGAVGAQSIGEPGTQMTLKTFHFAGVASMNVTLGVPRIKEIINAAKLISTPIISCKLVTRDNEASARIVKGRLEKTHLGDVVRFYLTPPHDTQFSMQVAAVLEEAWAPEYTYIGIIVDMDAIKKLQLEMTLDDIKWGIVNAKKLKVKQESITVIPRRNRLRLYVDGHDKYYRLRELKRLLPEVVVKGVPSIERAIINIKEKDDLKGKKGDKELLVEGYGLQKVMTTEGIVGEHTTSNHVIETAQVLGIEAARRTVINEIQFTMSSHGMSIDPRHVMLLGDVMTYKGEVLGITRFGVAKMKDSVMMLASFEKTTDHLFDAAAFGKTDSISGVSESIIMGNAAANCGTSMPALYLPIPNIPKPRKLLFEGAL</sequence>
<dbReference type="CDD" id="cd02583">
    <property type="entry name" value="RNAP_III_RPC1_N"/>
    <property type="match status" value="1"/>
</dbReference>
<evidence type="ECO:0000259" key="15">
    <source>
        <dbReference type="SMART" id="SM00663"/>
    </source>
</evidence>
<feature type="domain" description="RNA polymerase N-terminal" evidence="15">
    <location>
        <begin position="244"/>
        <end position="546"/>
    </location>
</feature>
<evidence type="ECO:0000256" key="1">
    <source>
        <dbReference type="ARBA" id="ARBA00004123"/>
    </source>
</evidence>
<dbReference type="Gene3D" id="3.30.1490.180">
    <property type="entry name" value="RNA polymerase ii"/>
    <property type="match status" value="1"/>
</dbReference>
<dbReference type="InterPro" id="IPR007081">
    <property type="entry name" value="RNA_pol_Rpb1_5"/>
</dbReference>
<evidence type="ECO:0000256" key="14">
    <source>
        <dbReference type="RuleBase" id="RU004279"/>
    </source>
</evidence>
<dbReference type="Proteomes" id="UP001194468">
    <property type="component" value="Unassembled WGS sequence"/>
</dbReference>
<comment type="catalytic activity">
    <reaction evidence="12 14">
        <text>RNA(n) + a ribonucleoside 5'-triphosphate = RNA(n+1) + diphosphate</text>
        <dbReference type="Rhea" id="RHEA:21248"/>
        <dbReference type="Rhea" id="RHEA-COMP:14527"/>
        <dbReference type="Rhea" id="RHEA-COMP:17342"/>
        <dbReference type="ChEBI" id="CHEBI:33019"/>
        <dbReference type="ChEBI" id="CHEBI:61557"/>
        <dbReference type="ChEBI" id="CHEBI:140395"/>
        <dbReference type="EC" id="2.7.7.6"/>
    </reaction>
</comment>
<dbReference type="Gene3D" id="1.10.150.390">
    <property type="match status" value="1"/>
</dbReference>
<evidence type="ECO:0000256" key="11">
    <source>
        <dbReference type="ARBA" id="ARBA00023242"/>
    </source>
</evidence>
<dbReference type="FunFam" id="3.30.1490.180:FF:000002">
    <property type="entry name" value="DNA-directed RNA polymerase subunit"/>
    <property type="match status" value="1"/>
</dbReference>
<keyword evidence="7" id="KW-0479">Metal-binding</keyword>
<evidence type="ECO:0000256" key="10">
    <source>
        <dbReference type="ARBA" id="ARBA00023163"/>
    </source>
</evidence>
<dbReference type="NCBIfam" id="NF006336">
    <property type="entry name" value="PRK08566.1"/>
    <property type="match status" value="1"/>
</dbReference>
<comment type="subunit">
    <text evidence="3">Component of the RNA polymerase III (Pol III) complex consisting of 17 subunits.</text>
</comment>
<dbReference type="PANTHER" id="PTHR48446:SF1">
    <property type="entry name" value="DNA-DIRECTED RNA POLYMERASE SUBUNIT BETA' N-TERMINAL SECTION"/>
    <property type="match status" value="1"/>
</dbReference>
<keyword evidence="10 14" id="KW-0804">Transcription</keyword>
<comment type="subcellular location">
    <subcellularLocation>
        <location evidence="1">Nucleus</location>
    </subcellularLocation>
</comment>
<evidence type="ECO:0000256" key="5">
    <source>
        <dbReference type="ARBA" id="ARBA00022679"/>
    </source>
</evidence>
<dbReference type="Pfam" id="PF00623">
    <property type="entry name" value="RNA_pol_Rpb1_2"/>
    <property type="match status" value="1"/>
</dbReference>
<dbReference type="Gene3D" id="1.10.274.100">
    <property type="entry name" value="RNA polymerase Rpb1, domain 3"/>
    <property type="match status" value="1"/>
</dbReference>
<evidence type="ECO:0000256" key="8">
    <source>
        <dbReference type="ARBA" id="ARBA00022833"/>
    </source>
</evidence>
<evidence type="ECO:0000256" key="9">
    <source>
        <dbReference type="ARBA" id="ARBA00022842"/>
    </source>
</evidence>
<dbReference type="Gene3D" id="1.10.132.30">
    <property type="match status" value="1"/>
</dbReference>
<accession>A0AAD4C846</accession>
<dbReference type="GO" id="GO:0003899">
    <property type="term" value="F:DNA-directed RNA polymerase activity"/>
    <property type="evidence" value="ECO:0007669"/>
    <property type="project" value="UniProtKB-EC"/>
</dbReference>
<dbReference type="PANTHER" id="PTHR48446">
    <property type="entry name" value="DNA-DIRECTED RNA POLYMERASE SUBUNIT BETA' N-TERMINAL SECTION"/>
    <property type="match status" value="1"/>
</dbReference>
<dbReference type="InterPro" id="IPR007066">
    <property type="entry name" value="RNA_pol_Rpb1_3"/>
</dbReference>
<keyword evidence="9" id="KW-0460">Magnesium</keyword>
<dbReference type="EMBL" id="WHUW01000002">
    <property type="protein sequence ID" value="KAF8451022.1"/>
    <property type="molecule type" value="Genomic_DNA"/>
</dbReference>
<dbReference type="InterPro" id="IPR035697">
    <property type="entry name" value="RNAP_III_RPC1_N"/>
</dbReference>
<evidence type="ECO:0000256" key="2">
    <source>
        <dbReference type="ARBA" id="ARBA00006460"/>
    </source>
</evidence>
<keyword evidence="11" id="KW-0539">Nucleus</keyword>
<dbReference type="EC" id="2.7.7.6" evidence="14"/>
<dbReference type="Gene3D" id="4.10.860.120">
    <property type="entry name" value="RNA polymerase II, clamp domain"/>
    <property type="match status" value="1"/>
</dbReference>
<dbReference type="InterPro" id="IPR007080">
    <property type="entry name" value="RNA_pol_Rpb1_1"/>
</dbReference>
<dbReference type="CDD" id="cd02736">
    <property type="entry name" value="RNAP_III_Rpc1_C"/>
    <property type="match status" value="1"/>
</dbReference>
<comment type="similarity">
    <text evidence="2 14">Belongs to the RNA polymerase beta' chain family.</text>
</comment>
<dbReference type="GO" id="GO:0005634">
    <property type="term" value="C:nucleus"/>
    <property type="evidence" value="ECO:0007669"/>
    <property type="project" value="UniProtKB-SubCell"/>
</dbReference>
<dbReference type="SUPFAM" id="SSF64484">
    <property type="entry name" value="beta and beta-prime subunits of DNA dependent RNA-polymerase"/>
    <property type="match status" value="1"/>
</dbReference>
<evidence type="ECO:0000256" key="7">
    <source>
        <dbReference type="ARBA" id="ARBA00022723"/>
    </source>
</evidence>
<protein>
    <recommendedName>
        <fullName evidence="14">DNA-directed RNA polymerase subunit</fullName>
        <ecNumber evidence="14">2.7.7.6</ecNumber>
    </recommendedName>
</protein>
<evidence type="ECO:0000313" key="16">
    <source>
        <dbReference type="EMBL" id="KAF8451022.1"/>
    </source>
</evidence>
<gene>
    <name evidence="16" type="ORF">L210DRAFT_3618502</name>
</gene>
<dbReference type="Gene3D" id="6.20.50.80">
    <property type="match status" value="1"/>
</dbReference>
<dbReference type="FunFam" id="1.10.132.30:FF:000001">
    <property type="entry name" value="DNA-directed RNA polymerase subunit"/>
    <property type="match status" value="1"/>
</dbReference>
<dbReference type="GO" id="GO:0000428">
    <property type="term" value="C:DNA-directed RNA polymerase complex"/>
    <property type="evidence" value="ECO:0007669"/>
    <property type="project" value="UniProtKB-KW"/>
</dbReference>
<dbReference type="InterPro" id="IPR015700">
    <property type="entry name" value="RPC1"/>
</dbReference>
<dbReference type="InterPro" id="IPR042102">
    <property type="entry name" value="RNA_pol_Rpb1_3_sf"/>
</dbReference>